<evidence type="ECO:0000313" key="6">
    <source>
        <dbReference type="EMBL" id="KAF6411863.1"/>
    </source>
</evidence>
<dbReference type="PRINTS" id="PR00759">
    <property type="entry name" value="BASICPTASE"/>
</dbReference>
<evidence type="ECO:0000256" key="4">
    <source>
        <dbReference type="SAM" id="SignalP"/>
    </source>
</evidence>
<evidence type="ECO:0000313" key="7">
    <source>
        <dbReference type="Proteomes" id="UP000593571"/>
    </source>
</evidence>
<dbReference type="InterPro" id="IPR020901">
    <property type="entry name" value="Prtase_inh_Kunz-CS"/>
</dbReference>
<protein>
    <submittedName>
        <fullName evidence="6">Serine peptidase inhibitor, Kunitz type 2</fullName>
    </submittedName>
</protein>
<accession>A0A7J8CLU3</accession>
<organism evidence="6 7">
    <name type="scientific">Rousettus aegyptiacus</name>
    <name type="common">Egyptian fruit bat</name>
    <name type="synonym">Pteropus aegyptiacus</name>
    <dbReference type="NCBI Taxonomy" id="9407"/>
    <lineage>
        <taxon>Eukaryota</taxon>
        <taxon>Metazoa</taxon>
        <taxon>Chordata</taxon>
        <taxon>Craniata</taxon>
        <taxon>Vertebrata</taxon>
        <taxon>Euteleostomi</taxon>
        <taxon>Mammalia</taxon>
        <taxon>Eutheria</taxon>
        <taxon>Laurasiatheria</taxon>
        <taxon>Chiroptera</taxon>
        <taxon>Yinpterochiroptera</taxon>
        <taxon>Pteropodoidea</taxon>
        <taxon>Pteropodidae</taxon>
        <taxon>Rousettinae</taxon>
        <taxon>Rousettus</taxon>
    </lineage>
</organism>
<feature type="signal peptide" evidence="4">
    <location>
        <begin position="1"/>
        <end position="27"/>
    </location>
</feature>
<dbReference type="InterPro" id="IPR036880">
    <property type="entry name" value="Kunitz_BPTI_sf"/>
</dbReference>
<dbReference type="PROSITE" id="PS50279">
    <property type="entry name" value="BPTI_KUNITZ_2"/>
    <property type="match status" value="1"/>
</dbReference>
<dbReference type="SMART" id="SM00131">
    <property type="entry name" value="KU"/>
    <property type="match status" value="1"/>
</dbReference>
<sequence>MAQLRGLWRCGALLALLAALLLFRAEAADRERDVHENTLVDPAISRNGADSSILSVPRGQDFDDSSSDNFNYEDNCAAKPLTGPCRSFLSRWHFDAEKNSCDTFIYGGCWGNRNNYISKEECMNRCFGKQSSPVSHSTNGKWPLALPHLLALTKLSCGLQAHMSWTHHPSP</sequence>
<dbReference type="PANTHER" id="PTHR47247">
    <property type="entry name" value="KUNITZ-TYPE PROTEASE INHIBITOR 2"/>
    <property type="match status" value="1"/>
</dbReference>
<dbReference type="EMBL" id="JACASE010000014">
    <property type="protein sequence ID" value="KAF6411863.1"/>
    <property type="molecule type" value="Genomic_DNA"/>
</dbReference>
<gene>
    <name evidence="6" type="ORF">HJG63_018389</name>
</gene>
<dbReference type="SUPFAM" id="SSF57362">
    <property type="entry name" value="BPTI-like"/>
    <property type="match status" value="1"/>
</dbReference>
<proteinExistence type="predicted"/>
<keyword evidence="1" id="KW-0646">Protease inhibitor</keyword>
<evidence type="ECO:0000259" key="5">
    <source>
        <dbReference type="PROSITE" id="PS50279"/>
    </source>
</evidence>
<dbReference type="FunFam" id="4.10.410.10:FF:000020">
    <property type="entry name" value="Collagen, type VI, alpha 3"/>
    <property type="match status" value="1"/>
</dbReference>
<dbReference type="Gene3D" id="4.10.410.10">
    <property type="entry name" value="Pancreatic trypsin inhibitor Kunitz domain"/>
    <property type="match status" value="1"/>
</dbReference>
<evidence type="ECO:0000256" key="3">
    <source>
        <dbReference type="ARBA" id="ARBA00023157"/>
    </source>
</evidence>
<dbReference type="GO" id="GO:0004867">
    <property type="term" value="F:serine-type endopeptidase inhibitor activity"/>
    <property type="evidence" value="ECO:0007669"/>
    <property type="project" value="UniProtKB-KW"/>
</dbReference>
<dbReference type="PANTHER" id="PTHR47247:SF1">
    <property type="entry name" value="KUNITZ-TYPE PROTEASE INHIBITOR 2"/>
    <property type="match status" value="1"/>
</dbReference>
<evidence type="ECO:0000256" key="1">
    <source>
        <dbReference type="ARBA" id="ARBA00022690"/>
    </source>
</evidence>
<dbReference type="Proteomes" id="UP000593571">
    <property type="component" value="Unassembled WGS sequence"/>
</dbReference>
<name>A0A7J8CLU3_ROUAE</name>
<keyword evidence="2" id="KW-0722">Serine protease inhibitor</keyword>
<evidence type="ECO:0000256" key="2">
    <source>
        <dbReference type="ARBA" id="ARBA00022900"/>
    </source>
</evidence>
<feature type="domain" description="BPTI/Kunitz inhibitor" evidence="5">
    <location>
        <begin position="76"/>
        <end position="126"/>
    </location>
</feature>
<dbReference type="PROSITE" id="PS00280">
    <property type="entry name" value="BPTI_KUNITZ_1"/>
    <property type="match status" value="1"/>
</dbReference>
<feature type="chain" id="PRO_5029531515" evidence="4">
    <location>
        <begin position="28"/>
        <end position="171"/>
    </location>
</feature>
<keyword evidence="4" id="KW-0732">Signal</keyword>
<comment type="caution">
    <text evidence="6">The sequence shown here is derived from an EMBL/GenBank/DDBJ whole genome shotgun (WGS) entry which is preliminary data.</text>
</comment>
<keyword evidence="3" id="KW-1015">Disulfide bond</keyword>
<dbReference type="AlphaFoldDB" id="A0A7J8CLU3"/>
<dbReference type="InterPro" id="IPR002223">
    <property type="entry name" value="Kunitz_BPTI"/>
</dbReference>
<reference evidence="6 7" key="1">
    <citation type="journal article" date="2020" name="Nature">
        <title>Six reference-quality genomes reveal evolution of bat adaptations.</title>
        <authorList>
            <person name="Jebb D."/>
            <person name="Huang Z."/>
            <person name="Pippel M."/>
            <person name="Hughes G.M."/>
            <person name="Lavrichenko K."/>
            <person name="Devanna P."/>
            <person name="Winkler S."/>
            <person name="Jermiin L.S."/>
            <person name="Skirmuntt E.C."/>
            <person name="Katzourakis A."/>
            <person name="Burkitt-Gray L."/>
            <person name="Ray D.A."/>
            <person name="Sullivan K.A.M."/>
            <person name="Roscito J.G."/>
            <person name="Kirilenko B.M."/>
            <person name="Davalos L.M."/>
            <person name="Corthals A.P."/>
            <person name="Power M.L."/>
            <person name="Jones G."/>
            <person name="Ransome R.D."/>
            <person name="Dechmann D.K.N."/>
            <person name="Locatelli A.G."/>
            <person name="Puechmaille S.J."/>
            <person name="Fedrigo O."/>
            <person name="Jarvis E.D."/>
            <person name="Hiller M."/>
            <person name="Vernes S.C."/>
            <person name="Myers E.W."/>
            <person name="Teeling E.C."/>
        </authorList>
    </citation>
    <scope>NUCLEOTIDE SEQUENCE [LARGE SCALE GENOMIC DNA]</scope>
    <source>
        <strain evidence="6">MRouAeg1</strain>
        <tissue evidence="6">Muscle</tissue>
    </source>
</reference>
<dbReference type="Pfam" id="PF00014">
    <property type="entry name" value="Kunitz_BPTI"/>
    <property type="match status" value="1"/>
</dbReference>
<keyword evidence="7" id="KW-1185">Reference proteome</keyword>